<accession>A0ABY4X6B8</accession>
<evidence type="ECO:0000256" key="5">
    <source>
        <dbReference type="SAM" id="Phobius"/>
    </source>
</evidence>
<dbReference type="InterPro" id="IPR051533">
    <property type="entry name" value="WaaL-like"/>
</dbReference>
<feature type="transmembrane region" description="Helical" evidence="5">
    <location>
        <begin position="134"/>
        <end position="152"/>
    </location>
</feature>
<organism evidence="7 8">
    <name type="scientific">Sphingomonas morindae</name>
    <dbReference type="NCBI Taxonomy" id="1541170"/>
    <lineage>
        <taxon>Bacteria</taxon>
        <taxon>Pseudomonadati</taxon>
        <taxon>Pseudomonadota</taxon>
        <taxon>Alphaproteobacteria</taxon>
        <taxon>Sphingomonadales</taxon>
        <taxon>Sphingomonadaceae</taxon>
        <taxon>Sphingomonas</taxon>
    </lineage>
</organism>
<evidence type="ECO:0000259" key="6">
    <source>
        <dbReference type="Pfam" id="PF04932"/>
    </source>
</evidence>
<feature type="transmembrane region" description="Helical" evidence="5">
    <location>
        <begin position="408"/>
        <end position="424"/>
    </location>
</feature>
<sequence>MTKMMSQGALPWSSTRVRAAVALLPLLTFAELLALGANGPVLAVLAAMAEIAAALLVLLLLWPGATFWRAAAPGLIALGLVVLWGLVPVLAPDVTPTPDLALPGFVRLAGGAAMLMAAGIVGHRRGLARRAVDWLVLLGILQMLIGLMARQIDPSSVFGYDKSITGLRFSGTMINANASGCVAAVTTVLAFGRVQALLRDGPARSLKAALARIGCVLGVLLGLGVITISGSRAGLTLALVALAVMVLRDTVVRRALGRGRGLAFLFGTAALAILLGSLLGATAIHRFVTLGDDSFDRIAIWRHYAALARAAPTFGYGLIGFEEMNRATLHSAAEAFSFWYINSAHNSLIEMVLEGGWPYAVLLSGTVLLMFVVALRGLKRQDDPVVRAAFVGLAIIGAASTVDITLDVPAIVTLGAVLLGLLWGRGLRASARRDQEPGWRGRD</sequence>
<evidence type="ECO:0000256" key="1">
    <source>
        <dbReference type="ARBA" id="ARBA00004141"/>
    </source>
</evidence>
<proteinExistence type="predicted"/>
<evidence type="ECO:0000256" key="2">
    <source>
        <dbReference type="ARBA" id="ARBA00022692"/>
    </source>
</evidence>
<evidence type="ECO:0000256" key="3">
    <source>
        <dbReference type="ARBA" id="ARBA00022989"/>
    </source>
</evidence>
<feature type="transmembrane region" description="Helical" evidence="5">
    <location>
        <begin position="172"/>
        <end position="194"/>
    </location>
</feature>
<keyword evidence="8" id="KW-1185">Reference proteome</keyword>
<dbReference type="Proteomes" id="UP001056937">
    <property type="component" value="Chromosome 1"/>
</dbReference>
<feature type="transmembrane region" description="Helical" evidence="5">
    <location>
        <begin position="44"/>
        <end position="62"/>
    </location>
</feature>
<keyword evidence="3 5" id="KW-1133">Transmembrane helix</keyword>
<dbReference type="EMBL" id="CP084930">
    <property type="protein sequence ID" value="USI72457.1"/>
    <property type="molecule type" value="Genomic_DNA"/>
</dbReference>
<keyword evidence="7" id="KW-0436">Ligase</keyword>
<protein>
    <submittedName>
        <fullName evidence="7">O-antigen ligase family protein</fullName>
    </submittedName>
</protein>
<dbReference type="PANTHER" id="PTHR37422:SF13">
    <property type="entry name" value="LIPOPOLYSACCHARIDE BIOSYNTHESIS PROTEIN PA4999-RELATED"/>
    <property type="match status" value="1"/>
</dbReference>
<name>A0ABY4X6B8_9SPHN</name>
<feature type="transmembrane region" description="Helical" evidence="5">
    <location>
        <begin position="74"/>
        <end position="92"/>
    </location>
</feature>
<gene>
    <name evidence="7" type="ORF">LHA26_14340</name>
</gene>
<feature type="transmembrane region" description="Helical" evidence="5">
    <location>
        <begin position="234"/>
        <end position="251"/>
    </location>
</feature>
<keyword evidence="4 5" id="KW-0472">Membrane</keyword>
<feature type="transmembrane region" description="Helical" evidence="5">
    <location>
        <begin position="104"/>
        <end position="122"/>
    </location>
</feature>
<feature type="transmembrane region" description="Helical" evidence="5">
    <location>
        <begin position="263"/>
        <end position="284"/>
    </location>
</feature>
<comment type="subcellular location">
    <subcellularLocation>
        <location evidence="1">Membrane</location>
        <topology evidence="1">Multi-pass membrane protein</topology>
    </subcellularLocation>
</comment>
<keyword evidence="2 5" id="KW-0812">Transmembrane</keyword>
<feature type="domain" description="O-antigen ligase-related" evidence="6">
    <location>
        <begin position="218"/>
        <end position="362"/>
    </location>
</feature>
<feature type="transmembrane region" description="Helical" evidence="5">
    <location>
        <begin position="206"/>
        <end position="228"/>
    </location>
</feature>
<dbReference type="PANTHER" id="PTHR37422">
    <property type="entry name" value="TEICHURONIC ACID BIOSYNTHESIS PROTEIN TUAE"/>
    <property type="match status" value="1"/>
</dbReference>
<evidence type="ECO:0000256" key="4">
    <source>
        <dbReference type="ARBA" id="ARBA00023136"/>
    </source>
</evidence>
<dbReference type="Pfam" id="PF04932">
    <property type="entry name" value="Wzy_C"/>
    <property type="match status" value="1"/>
</dbReference>
<dbReference type="InterPro" id="IPR007016">
    <property type="entry name" value="O-antigen_ligase-rel_domated"/>
</dbReference>
<dbReference type="GO" id="GO:0016874">
    <property type="term" value="F:ligase activity"/>
    <property type="evidence" value="ECO:0007669"/>
    <property type="project" value="UniProtKB-KW"/>
</dbReference>
<dbReference type="RefSeq" id="WP_252166266.1">
    <property type="nucleotide sequence ID" value="NZ_CP084930.1"/>
</dbReference>
<feature type="transmembrane region" description="Helical" evidence="5">
    <location>
        <begin position="357"/>
        <end position="378"/>
    </location>
</feature>
<evidence type="ECO:0000313" key="7">
    <source>
        <dbReference type="EMBL" id="USI72457.1"/>
    </source>
</evidence>
<reference evidence="7" key="1">
    <citation type="journal article" date="2022" name="Toxins">
        <title>Genomic Analysis of Sphingopyxis sp. USTB-05 for Biodegrading Cyanobacterial Hepatotoxins.</title>
        <authorList>
            <person name="Liu C."/>
            <person name="Xu Q."/>
            <person name="Zhao Z."/>
            <person name="Zhang H."/>
            <person name="Liu X."/>
            <person name="Yin C."/>
            <person name="Liu Y."/>
            <person name="Yan H."/>
        </authorList>
    </citation>
    <scope>NUCLEOTIDE SEQUENCE</scope>
    <source>
        <strain evidence="7">NBD5</strain>
    </source>
</reference>
<feature type="transmembrane region" description="Helical" evidence="5">
    <location>
        <begin position="385"/>
        <end position="402"/>
    </location>
</feature>
<evidence type="ECO:0000313" key="8">
    <source>
        <dbReference type="Proteomes" id="UP001056937"/>
    </source>
</evidence>